<gene>
    <name evidence="1" type="ordered locus">AS9A_4260</name>
</gene>
<keyword evidence="2" id="KW-1185">Reference proteome</keyword>
<evidence type="ECO:0000313" key="2">
    <source>
        <dbReference type="Proteomes" id="UP000009235"/>
    </source>
</evidence>
<evidence type="ECO:0000313" key="1">
    <source>
        <dbReference type="EMBL" id="AEF42693.1"/>
    </source>
</evidence>
<protein>
    <recommendedName>
        <fullName evidence="3">NHLP leader peptide family natural product</fullName>
    </recommendedName>
</protein>
<dbReference type="GO" id="GO:0046914">
    <property type="term" value="F:transition metal ion binding"/>
    <property type="evidence" value="ECO:0007669"/>
    <property type="project" value="InterPro"/>
</dbReference>
<dbReference type="NCBIfam" id="TIGR03793">
    <property type="entry name" value="leader_NHLP"/>
    <property type="match status" value="1"/>
</dbReference>
<dbReference type="GO" id="GO:0003824">
    <property type="term" value="F:catalytic activity"/>
    <property type="evidence" value="ECO:0007669"/>
    <property type="project" value="InterPro"/>
</dbReference>
<dbReference type="AlphaFoldDB" id="F6EL29"/>
<name>F6EL29_HOYSD</name>
<accession>F6EL29</accession>
<proteinExistence type="predicted"/>
<dbReference type="SUPFAM" id="SSF56209">
    <property type="entry name" value="Nitrile hydratase alpha chain"/>
    <property type="match status" value="1"/>
</dbReference>
<dbReference type="KEGG" id="asd:AS9A_4260"/>
<organism evidence="1 2">
    <name type="scientific">Hoyosella subflava (strain DSM 45089 / JCM 17490 / NBRC 109087 / DQS3-9A1)</name>
    <name type="common">Amycolicicoccus subflavus</name>
    <dbReference type="NCBI Taxonomy" id="443218"/>
    <lineage>
        <taxon>Bacteria</taxon>
        <taxon>Bacillati</taxon>
        <taxon>Actinomycetota</taxon>
        <taxon>Actinomycetes</taxon>
        <taxon>Mycobacteriales</taxon>
        <taxon>Hoyosellaceae</taxon>
        <taxon>Hoyosella</taxon>
    </lineage>
</organism>
<dbReference type="InterPro" id="IPR022513">
    <property type="entry name" value="TOMM_pelo"/>
</dbReference>
<dbReference type="RefSeq" id="WP_013809041.1">
    <property type="nucleotide sequence ID" value="NC_015564.1"/>
</dbReference>
<dbReference type="STRING" id="443218.AS9A_4260"/>
<sequence length="97" mass="10591">MFTRTEVIDRVVSKAQSDSDFRRALLSDPAAAVSQELGVEWPSDVSLRIVEESPQEVCIVLPPAPKSDAELSEDELAAVAGGGNRLDCIDWRTNYLS</sequence>
<dbReference type="EMBL" id="CP002786">
    <property type="protein sequence ID" value="AEF42693.1"/>
    <property type="molecule type" value="Genomic_DNA"/>
</dbReference>
<dbReference type="Proteomes" id="UP000009235">
    <property type="component" value="Chromosome"/>
</dbReference>
<evidence type="ECO:0008006" key="3">
    <source>
        <dbReference type="Google" id="ProtNLM"/>
    </source>
</evidence>
<reference evidence="1 2" key="1">
    <citation type="journal article" date="2011" name="J. Bacteriol.">
        <title>Complete genome sequence of Amycolicicoccus subflavus DQS3-9A1T, an actinomycete isolated from crude oil-polluted soil.</title>
        <authorList>
            <person name="Cai M."/>
            <person name="Chen W.M."/>
            <person name="Nie Y."/>
            <person name="Chi C.Q."/>
            <person name="Wang Y.N."/>
            <person name="Tang Y.Q."/>
            <person name="Li G.Y."/>
            <person name="Wu X.L."/>
        </authorList>
    </citation>
    <scope>NUCLEOTIDE SEQUENCE [LARGE SCALE GENOMIC DNA]</scope>
    <source>
        <strain evidence="2">DSM 45089 / DQS3-9A1</strain>
    </source>
</reference>
<dbReference type="InterPro" id="IPR036648">
    <property type="entry name" value="CN_Hdrase_a/SCN_Hdrase_g_sf"/>
</dbReference>
<dbReference type="Gene3D" id="3.90.330.10">
    <property type="entry name" value="Nitrile hydratase alpha /Thiocyanate hydrolase gamma"/>
    <property type="match status" value="1"/>
</dbReference>
<dbReference type="HOGENOM" id="CLU_128602_1_1_11"/>
<dbReference type="OrthoDB" id="9155093at2"/>